<dbReference type="GO" id="GO:0046872">
    <property type="term" value="F:metal ion binding"/>
    <property type="evidence" value="ECO:0007669"/>
    <property type="project" value="UniProtKB-KW"/>
</dbReference>
<evidence type="ECO:0000259" key="4">
    <source>
        <dbReference type="Pfam" id="PF01171"/>
    </source>
</evidence>
<dbReference type="GO" id="GO:0016740">
    <property type="term" value="F:transferase activity"/>
    <property type="evidence" value="ECO:0007669"/>
    <property type="project" value="UniProtKB-KW"/>
</dbReference>
<keyword evidence="3" id="KW-0067">ATP-binding</keyword>
<keyword evidence="1" id="KW-0808">Transferase</keyword>
<proteinExistence type="predicted"/>
<dbReference type="InterPro" id="IPR014729">
    <property type="entry name" value="Rossmann-like_a/b/a_fold"/>
</dbReference>
<feature type="binding site" evidence="2">
    <location>
        <position position="23"/>
    </location>
    <ligand>
        <name>Zn(2+)</name>
        <dbReference type="ChEBI" id="CHEBI:29105"/>
        <label>1</label>
    </ligand>
</feature>
<dbReference type="PIRSF" id="PIRSF004976">
    <property type="entry name" value="ATPase_YdaO"/>
    <property type="match status" value="1"/>
</dbReference>
<dbReference type="EMBL" id="CP013695">
    <property type="protein sequence ID" value="ALU31001.1"/>
    <property type="molecule type" value="Genomic_DNA"/>
</dbReference>
<evidence type="ECO:0000313" key="5">
    <source>
        <dbReference type="EMBL" id="ALU30284.1"/>
    </source>
</evidence>
<feature type="binding site" evidence="3">
    <location>
        <begin position="53"/>
        <end position="55"/>
    </location>
    <ligand>
        <name>ATP</name>
        <dbReference type="ChEBI" id="CHEBI:30616"/>
    </ligand>
</feature>
<dbReference type="SUPFAM" id="SSF52402">
    <property type="entry name" value="Adenine nucleotide alpha hydrolases-like"/>
    <property type="match status" value="1"/>
</dbReference>
<feature type="binding site" evidence="3">
    <location>
        <position position="164"/>
    </location>
    <ligand>
        <name>ATP</name>
        <dbReference type="ChEBI" id="CHEBI:30616"/>
    </ligand>
</feature>
<feature type="binding site" evidence="2">
    <location>
        <position position="300"/>
    </location>
    <ligand>
        <name>Zn(2+)</name>
        <dbReference type="ChEBI" id="CHEBI:29105"/>
        <label>2</label>
    </ligand>
</feature>
<dbReference type="Proteomes" id="UP000060043">
    <property type="component" value="Chromosome"/>
</dbReference>
<dbReference type="PaxDb" id="1435377-SUSAZ_07420"/>
<evidence type="ECO:0000256" key="3">
    <source>
        <dbReference type="PIRSR" id="PIRSR004976-51"/>
    </source>
</evidence>
<feature type="domain" description="tRNA(Ile)-lysidine/2-thiocytidine synthase N-terminal" evidence="4">
    <location>
        <begin position="49"/>
        <end position="186"/>
    </location>
</feature>
<dbReference type="PANTHER" id="PTHR11807:SF12">
    <property type="entry name" value="CYTOPLASMIC TRNA 2-THIOLATION PROTEIN 1"/>
    <property type="match status" value="1"/>
</dbReference>
<dbReference type="OMA" id="PCGVFRR"/>
<reference evidence="7 8" key="1">
    <citation type="submission" date="2015-12" db="EMBL/GenBank/DDBJ databases">
        <title>A stable core within a dynamic pangenome in Sulfolobus acidocaldarius.</title>
        <authorList>
            <person name="Anderson R."/>
            <person name="Kouris A."/>
            <person name="Seward C."/>
            <person name="Campbell K."/>
            <person name="Whitaker R."/>
        </authorList>
    </citation>
    <scope>NUCLEOTIDE SEQUENCE [LARGE SCALE GENOMIC DNA]</scope>
    <source>
        <strain evidence="5 8">GG12-C01-09</strain>
        <strain evidence="6 7">NG05B_CO5_07</strain>
    </source>
</reference>
<dbReference type="EMBL" id="CP013694">
    <property type="protein sequence ID" value="ALU30284.1"/>
    <property type="molecule type" value="Genomic_DNA"/>
</dbReference>
<evidence type="ECO:0000256" key="2">
    <source>
        <dbReference type="PIRSR" id="PIRSR004976-50"/>
    </source>
</evidence>
<evidence type="ECO:0000313" key="7">
    <source>
        <dbReference type="Proteomes" id="UP000060043"/>
    </source>
</evidence>
<dbReference type="Proteomes" id="UP000065473">
    <property type="component" value="Chromosome"/>
</dbReference>
<dbReference type="Pfam" id="PF01171">
    <property type="entry name" value="ATP_bind_3"/>
    <property type="match status" value="1"/>
</dbReference>
<feature type="binding site" evidence="2">
    <location>
        <position position="6"/>
    </location>
    <ligand>
        <name>Zn(2+)</name>
        <dbReference type="ChEBI" id="CHEBI:29105"/>
        <label>1</label>
    </ligand>
</feature>
<dbReference type="GeneID" id="14552063"/>
<feature type="binding site" evidence="3">
    <location>
        <position position="81"/>
    </location>
    <ligand>
        <name>ATP</name>
        <dbReference type="ChEBI" id="CHEBI:30616"/>
    </ligand>
</feature>
<feature type="binding site" evidence="2">
    <location>
        <position position="3"/>
    </location>
    <ligand>
        <name>Zn(2+)</name>
        <dbReference type="ChEBI" id="CHEBI:29105"/>
        <label>1</label>
    </ligand>
</feature>
<dbReference type="GO" id="GO:0002144">
    <property type="term" value="C:cytosolic tRNA wobble base thiouridylase complex"/>
    <property type="evidence" value="ECO:0007669"/>
    <property type="project" value="TreeGrafter"/>
</dbReference>
<dbReference type="InterPro" id="IPR011063">
    <property type="entry name" value="TilS/TtcA_N"/>
</dbReference>
<keyword evidence="6" id="KW-0378">Hydrolase</keyword>
<dbReference type="GO" id="GO:0005524">
    <property type="term" value="F:ATP binding"/>
    <property type="evidence" value="ECO:0007669"/>
    <property type="project" value="UniProtKB-KW"/>
</dbReference>
<feature type="binding site" evidence="3">
    <location>
        <position position="59"/>
    </location>
    <ligand>
        <name>ATP</name>
        <dbReference type="ChEBI" id="CHEBI:30616"/>
    </ligand>
</feature>
<keyword evidence="2" id="KW-0862">Zinc</keyword>
<keyword evidence="3" id="KW-0547">Nucleotide-binding</keyword>
<feature type="binding site" evidence="2">
    <location>
        <position position="289"/>
    </location>
    <ligand>
        <name>Zn(2+)</name>
        <dbReference type="ChEBI" id="CHEBI:29105"/>
        <label>2</label>
    </ligand>
</feature>
<feature type="binding site" evidence="3">
    <location>
        <position position="169"/>
    </location>
    <ligand>
        <name>ATP</name>
        <dbReference type="ChEBI" id="CHEBI:30616"/>
    </ligand>
</feature>
<name>A0A0U3GQI7_9CREN</name>
<dbReference type="GO" id="GO:0002143">
    <property type="term" value="P:tRNA wobble position uridine thiolation"/>
    <property type="evidence" value="ECO:0007669"/>
    <property type="project" value="TreeGrafter"/>
</dbReference>
<dbReference type="OrthoDB" id="33422at2157"/>
<organism evidence="6 7">
    <name type="scientific">Sulfolobus acidocaldarius</name>
    <dbReference type="NCBI Taxonomy" id="2285"/>
    <lineage>
        <taxon>Archaea</taxon>
        <taxon>Thermoproteota</taxon>
        <taxon>Thermoprotei</taxon>
        <taxon>Sulfolobales</taxon>
        <taxon>Sulfolobaceae</taxon>
        <taxon>Sulfolobus</taxon>
    </lineage>
</organism>
<evidence type="ECO:0000313" key="6">
    <source>
        <dbReference type="EMBL" id="ALU31001.1"/>
    </source>
</evidence>
<feature type="binding site" evidence="2">
    <location>
        <position position="286"/>
    </location>
    <ligand>
        <name>Zn(2+)</name>
        <dbReference type="ChEBI" id="CHEBI:29105"/>
        <label>2</label>
    </ligand>
</feature>
<accession>A0A0U3GQI7</accession>
<gene>
    <name evidence="5" type="ORF">ATY89_10255</name>
    <name evidence="6" type="ORF">ATZ20_01810</name>
</gene>
<keyword evidence="2" id="KW-0479">Metal-binding</keyword>
<dbReference type="AlphaFoldDB" id="A0A0U3GQI7"/>
<dbReference type="InterPro" id="IPR000541">
    <property type="entry name" value="Ncs6/Tuc1/Ctu1"/>
</dbReference>
<dbReference type="STRING" id="1435377.SUSAZ_07420"/>
<dbReference type="PANTHER" id="PTHR11807">
    <property type="entry name" value="ATPASES OF THE PP SUPERFAMILY-RELATED"/>
    <property type="match status" value="1"/>
</dbReference>
<protein>
    <submittedName>
        <fullName evidence="6">Adenine nucleotide alpha hydrolase</fullName>
    </submittedName>
</protein>
<feature type="binding site" evidence="2">
    <location>
        <position position="26"/>
    </location>
    <ligand>
        <name>Zn(2+)</name>
        <dbReference type="ChEBI" id="CHEBI:29105"/>
        <label>1</label>
    </ligand>
</feature>
<dbReference type="GO" id="GO:0000049">
    <property type="term" value="F:tRNA binding"/>
    <property type="evidence" value="ECO:0007669"/>
    <property type="project" value="InterPro"/>
</dbReference>
<dbReference type="NCBIfam" id="TIGR00269">
    <property type="entry name" value="TIGR00269 family protein"/>
    <property type="match status" value="1"/>
</dbReference>
<evidence type="ECO:0000313" key="8">
    <source>
        <dbReference type="Proteomes" id="UP000065473"/>
    </source>
</evidence>
<feature type="binding site" evidence="2">
    <location>
        <position position="303"/>
    </location>
    <ligand>
        <name>Zn(2+)</name>
        <dbReference type="ChEBI" id="CHEBI:29105"/>
        <label>2</label>
    </ligand>
</feature>
<dbReference type="Gene3D" id="3.40.50.620">
    <property type="entry name" value="HUPs"/>
    <property type="match status" value="1"/>
</dbReference>
<dbReference type="InterPro" id="IPR035107">
    <property type="entry name" value="tRNA_thiolation_TtcA_Ctu1"/>
</dbReference>
<dbReference type="RefSeq" id="WP_011278385.1">
    <property type="nucleotide sequence ID" value="NZ_BHWZ01000003.1"/>
</dbReference>
<sequence length="320" mass="36623">MKCSLCGVRDAEIYQAHKGRSLCRYCFIEDIRDRVKREIERLGLSRASKIVLAVSGGKDSYVLADTLASFIDHDKLVAYNIIEGISGYNRVEQVIQFKNFLNELGIELIEDSFEKSVGFTLDQMVANSKKRNLNVSACTFCGGFRRKLINTAGLKLNGDYVATGHNLDDEVQAIMLNVIRGDLIRLIRFGDKPIKLSSRFVLRVKPLRRIYEWETTMYAYYKGYKFQEVECPYIELKPTLRAKVRELLYALEEKRPGTLLQILDTFDIIAERVRSGSSFKDELPRCKICGDPTSYGREICKNCELLINSGLLNYQNFPMS</sequence>
<evidence type="ECO:0000256" key="1">
    <source>
        <dbReference type="ARBA" id="ARBA00022679"/>
    </source>
</evidence>
<dbReference type="GO" id="GO:0016787">
    <property type="term" value="F:hydrolase activity"/>
    <property type="evidence" value="ECO:0007669"/>
    <property type="project" value="UniProtKB-KW"/>
</dbReference>